<reference evidence="1" key="1">
    <citation type="submission" date="2022-07" db="EMBL/GenBank/DDBJ databases">
        <title>Genome Sequence of Lecanicillium saksenae.</title>
        <authorList>
            <person name="Buettner E."/>
        </authorList>
    </citation>
    <scope>NUCLEOTIDE SEQUENCE</scope>
    <source>
        <strain evidence="1">VT-O1</strain>
    </source>
</reference>
<gene>
    <name evidence="1" type="ORF">NLG97_g2210</name>
</gene>
<keyword evidence="2" id="KW-1185">Reference proteome</keyword>
<evidence type="ECO:0000313" key="1">
    <source>
        <dbReference type="EMBL" id="KAJ3497033.1"/>
    </source>
</evidence>
<name>A0ACC1R1J4_9HYPO</name>
<protein>
    <submittedName>
        <fullName evidence="1">Uncharacterized protein</fullName>
    </submittedName>
</protein>
<accession>A0ACC1R1J4</accession>
<evidence type="ECO:0000313" key="2">
    <source>
        <dbReference type="Proteomes" id="UP001148737"/>
    </source>
</evidence>
<proteinExistence type="predicted"/>
<sequence length="164" mass="18507">MFLDTESPRRSPSLSSIVSAGSSWSDLDNVAVTSDNFIANTAVADPVNSHRCPSPECPLIRDRQNSTSSVRSCEDMTADKTQELWLCMLELQERYGCYNSTRIDLALGAGVEAINFMPNRFIIDTLNNSLRDLPDEGWNKLYQCLDNHNSMQKPKPKRKFWSKA</sequence>
<dbReference type="EMBL" id="JANAKD010000143">
    <property type="protein sequence ID" value="KAJ3497033.1"/>
    <property type="molecule type" value="Genomic_DNA"/>
</dbReference>
<dbReference type="Proteomes" id="UP001148737">
    <property type="component" value="Unassembled WGS sequence"/>
</dbReference>
<comment type="caution">
    <text evidence="1">The sequence shown here is derived from an EMBL/GenBank/DDBJ whole genome shotgun (WGS) entry which is preliminary data.</text>
</comment>
<organism evidence="1 2">
    <name type="scientific">Lecanicillium saksenae</name>
    <dbReference type="NCBI Taxonomy" id="468837"/>
    <lineage>
        <taxon>Eukaryota</taxon>
        <taxon>Fungi</taxon>
        <taxon>Dikarya</taxon>
        <taxon>Ascomycota</taxon>
        <taxon>Pezizomycotina</taxon>
        <taxon>Sordariomycetes</taxon>
        <taxon>Hypocreomycetidae</taxon>
        <taxon>Hypocreales</taxon>
        <taxon>Cordycipitaceae</taxon>
        <taxon>Lecanicillium</taxon>
    </lineage>
</organism>